<reference evidence="1 2" key="1">
    <citation type="journal article" date="2012" name="Eukaryot. Cell">
        <title>Genome sequence of the fungus Glarea lozoyensis: the first genome sequence of a species from the Helotiaceae family.</title>
        <authorList>
            <person name="Youssar L."/>
            <person name="Gruening B.A."/>
            <person name="Erxleben A."/>
            <person name="Guenther S."/>
            <person name="Huettel W."/>
        </authorList>
    </citation>
    <scope>NUCLEOTIDE SEQUENCE [LARGE SCALE GENOMIC DNA]</scope>
    <source>
        <strain evidence="2">ATCC 74030 / MF5533</strain>
    </source>
</reference>
<keyword evidence="2" id="KW-1185">Reference proteome</keyword>
<proteinExistence type="predicted"/>
<dbReference type="AlphaFoldDB" id="H0EL63"/>
<dbReference type="Proteomes" id="UP000005446">
    <property type="component" value="Unassembled WGS sequence"/>
</dbReference>
<evidence type="ECO:0000313" key="2">
    <source>
        <dbReference type="Proteomes" id="UP000005446"/>
    </source>
</evidence>
<dbReference type="HOGENOM" id="CLU_3384873_0_0_1"/>
<protein>
    <submittedName>
        <fullName evidence="1">Uncharacterized protein</fullName>
    </submittedName>
</protein>
<gene>
    <name evidence="1" type="ORF">M7I_3322</name>
</gene>
<organism evidence="1 2">
    <name type="scientific">Glarea lozoyensis (strain ATCC 74030 / MF5533)</name>
    <dbReference type="NCBI Taxonomy" id="1104152"/>
    <lineage>
        <taxon>Eukaryota</taxon>
        <taxon>Fungi</taxon>
        <taxon>Dikarya</taxon>
        <taxon>Ascomycota</taxon>
        <taxon>Pezizomycotina</taxon>
        <taxon>Leotiomycetes</taxon>
        <taxon>Helotiales</taxon>
        <taxon>Helotiaceae</taxon>
        <taxon>Glarea</taxon>
    </lineage>
</organism>
<sequence length="33" mass="3299">MGSSGLRLATSFGASRAAAAGMALYRAMKLPLA</sequence>
<dbReference type="InParanoid" id="H0EL63"/>
<accession>H0EL63</accession>
<dbReference type="EMBL" id="AGUE01000074">
    <property type="protein sequence ID" value="EHL00692.1"/>
    <property type="molecule type" value="Genomic_DNA"/>
</dbReference>
<evidence type="ECO:0000313" key="1">
    <source>
        <dbReference type="EMBL" id="EHL00692.1"/>
    </source>
</evidence>
<name>H0EL63_GLAL7</name>
<comment type="caution">
    <text evidence="1">The sequence shown here is derived from an EMBL/GenBank/DDBJ whole genome shotgun (WGS) entry which is preliminary data.</text>
</comment>